<dbReference type="InterPro" id="IPR011050">
    <property type="entry name" value="Pectin_lyase_fold/virulence"/>
</dbReference>
<feature type="region of interest" description="Disordered" evidence="1">
    <location>
        <begin position="454"/>
        <end position="482"/>
    </location>
</feature>
<evidence type="ECO:0000259" key="2">
    <source>
        <dbReference type="Pfam" id="PF13229"/>
    </source>
</evidence>
<evidence type="ECO:0000313" key="3">
    <source>
        <dbReference type="EMBL" id="QDT21836.1"/>
    </source>
</evidence>
<dbReference type="AlphaFoldDB" id="A0A517PR34"/>
<dbReference type="InterPro" id="IPR012334">
    <property type="entry name" value="Pectin_lyas_fold"/>
</dbReference>
<dbReference type="Proteomes" id="UP000320421">
    <property type="component" value="Chromosome"/>
</dbReference>
<evidence type="ECO:0000256" key="1">
    <source>
        <dbReference type="SAM" id="MobiDB-lite"/>
    </source>
</evidence>
<dbReference type="SUPFAM" id="SSF51126">
    <property type="entry name" value="Pectin lyase-like"/>
    <property type="match status" value="1"/>
</dbReference>
<keyword evidence="4" id="KW-1185">Reference proteome</keyword>
<name>A0A517PR34_9PLAN</name>
<dbReference type="Pfam" id="PF13229">
    <property type="entry name" value="Beta_helix"/>
    <property type="match status" value="1"/>
</dbReference>
<organism evidence="3 4">
    <name type="scientific">Gimesia chilikensis</name>
    <dbReference type="NCBI Taxonomy" id="2605989"/>
    <lineage>
        <taxon>Bacteria</taxon>
        <taxon>Pseudomonadati</taxon>
        <taxon>Planctomycetota</taxon>
        <taxon>Planctomycetia</taxon>
        <taxon>Planctomycetales</taxon>
        <taxon>Planctomycetaceae</taxon>
        <taxon>Gimesia</taxon>
    </lineage>
</organism>
<dbReference type="Gene3D" id="2.160.20.10">
    <property type="entry name" value="Single-stranded right-handed beta-helix, Pectin lyase-like"/>
    <property type="match status" value="1"/>
</dbReference>
<protein>
    <recommendedName>
        <fullName evidence="2">Right handed beta helix domain-containing protein</fullName>
    </recommendedName>
</protein>
<dbReference type="RefSeq" id="WP_232106604.1">
    <property type="nucleotide sequence ID" value="NZ_CP036266.1"/>
</dbReference>
<feature type="domain" description="Right handed beta helix" evidence="2">
    <location>
        <begin position="147"/>
        <end position="250"/>
    </location>
</feature>
<dbReference type="InterPro" id="IPR039448">
    <property type="entry name" value="Beta_helix"/>
</dbReference>
<evidence type="ECO:0000313" key="4">
    <source>
        <dbReference type="Proteomes" id="UP000320421"/>
    </source>
</evidence>
<gene>
    <name evidence="3" type="ORF">HG66A1_36390</name>
</gene>
<proteinExistence type="predicted"/>
<dbReference type="EMBL" id="CP036266">
    <property type="protein sequence ID" value="QDT21836.1"/>
    <property type="molecule type" value="Genomic_DNA"/>
</dbReference>
<sequence length="482" mass="53964">MQRTETPMQGTGSLSVRLLNCLLACFIVVLVSARATECQAELYEVGPDKKYTLLEKVPWESLSPGDEVQIHWRAQTYRSKWVLCRRGTQAKPIVIKGIPSDKGDLPVIDGRRAVTRPQLRYWGEQRGIIKIGGARDPADTMPAHIVIENLDIRSARPSFFYFSSDGLQKYFQNAAAIFIEKGEHITIRNCFLHDCGNGLFIAPDSKEILVENCAIYHNGIADSYYEHNVYTEAAGMIFQGNYLGPLRENCLGNNLKDRSAGLVVRYNWIESGNRQLDLVDAEGSDTIRFDPRYRSTYVYGNVLVKRKEDSNTQMIHYGGDSGDEDNYRKGTLFLYNNTMVSRRASTTLVRLSTASEHLDCRNNILYTSHDGSSLAILDEEGTASLSHNWIKRGWKAAHSTRFGKVSAEDEIHSGADPGFQDEEKNLFFLTAKSACLNKAGALPEAVKANFPVKQEFKGPRGMKQRPAASLSDLGALERESEE</sequence>
<accession>A0A517PR34</accession>
<reference evidence="3 4" key="1">
    <citation type="submission" date="2019-02" db="EMBL/GenBank/DDBJ databases">
        <title>Deep-cultivation of Planctomycetes and their phenomic and genomic characterization uncovers novel biology.</title>
        <authorList>
            <person name="Wiegand S."/>
            <person name="Jogler M."/>
            <person name="Boedeker C."/>
            <person name="Pinto D."/>
            <person name="Vollmers J."/>
            <person name="Rivas-Marin E."/>
            <person name="Kohn T."/>
            <person name="Peeters S.H."/>
            <person name="Heuer A."/>
            <person name="Rast P."/>
            <person name="Oberbeckmann S."/>
            <person name="Bunk B."/>
            <person name="Jeske O."/>
            <person name="Meyerdierks A."/>
            <person name="Storesund J.E."/>
            <person name="Kallscheuer N."/>
            <person name="Luecker S."/>
            <person name="Lage O.M."/>
            <person name="Pohl T."/>
            <person name="Merkel B.J."/>
            <person name="Hornburger P."/>
            <person name="Mueller R.-W."/>
            <person name="Bruemmer F."/>
            <person name="Labrenz M."/>
            <person name="Spormann A.M."/>
            <person name="Op den Camp H."/>
            <person name="Overmann J."/>
            <person name="Amann R."/>
            <person name="Jetten M.S.M."/>
            <person name="Mascher T."/>
            <person name="Medema M.H."/>
            <person name="Devos D.P."/>
            <person name="Kaster A.-K."/>
            <person name="Ovreas L."/>
            <person name="Rohde M."/>
            <person name="Galperin M.Y."/>
            <person name="Jogler C."/>
        </authorList>
    </citation>
    <scope>NUCLEOTIDE SEQUENCE [LARGE SCALE GENOMIC DNA]</scope>
    <source>
        <strain evidence="3 4">HG66A1</strain>
    </source>
</reference>